<dbReference type="AlphaFoldDB" id="A0AAE5LSS3"/>
<dbReference type="InterPro" id="IPR027417">
    <property type="entry name" value="P-loop_NTPase"/>
</dbReference>
<proteinExistence type="predicted"/>
<dbReference type="Proteomes" id="UP000822184">
    <property type="component" value="Unassembled WGS sequence"/>
</dbReference>
<comment type="caution">
    <text evidence="1">The sequence shown here is derived from an EMBL/GenBank/DDBJ whole genome shotgun (WGS) entry which is preliminary data.</text>
</comment>
<sequence>MIDIIVYKGREYSTEEEYGTKLITEYTYKHLLEKGFSSEDAKNKTSQLIKINKDKLFTYHGYAWDLGRKSLEFFCLWFLHNIYVGGDKADLAPIHIEIWQELQDAILNNTFDKLEYLLPRGTGKSTFISLGIAIWCSVYKFKTYTVIASAIGDTAETFIRNIKIALDGNKRIINSFGELYNPKKCIVNAEKVEFSNKVMIQSISASSTLRGKSYANTRIELLLLDDYQKDEEVATLDQRNKKWKRFNDDVKFAIQKGNCTMVAVGTVQNEDCFYNRLRKLPTWKVRHEKGVLLDDVDIFFTTGLWEEFRKILFNRKEYGDNALDYAKEFYFQHKEEMQYPLLWQSFWDCLDMAISYFENPVSFKQEVQGDTTCQGEKRFKTIITESKEEIESHSYIKTILCIDPANSLANSADYSAFCVGSKVANGTKYIRKAIIDRLDRDSYIKKTIELLKQYQDIDLVWVEKNLYMGFDIDNIKLLISKDDSLKYRTIEFENTMQRSNKFDKIDGICGEVNMGRVIFNEEDTEALTQIQEYVGAKSPHDDMPDCLAETVQRLDSAQILGTIQFFDPKKIFR</sequence>
<accession>A0AAE5LSS3</accession>
<evidence type="ECO:0000313" key="2">
    <source>
        <dbReference type="Proteomes" id="UP000822184"/>
    </source>
</evidence>
<evidence type="ECO:0008006" key="3">
    <source>
        <dbReference type="Google" id="ProtNLM"/>
    </source>
</evidence>
<evidence type="ECO:0000313" key="1">
    <source>
        <dbReference type="EMBL" id="NSB17447.1"/>
    </source>
</evidence>
<name>A0AAE5LSS3_CLOBE</name>
<gene>
    <name evidence="1" type="ORF">BCD95_005706</name>
</gene>
<dbReference type="EMBL" id="JABTDW010000001">
    <property type="protein sequence ID" value="NSB17447.1"/>
    <property type="molecule type" value="Genomic_DNA"/>
</dbReference>
<organism evidence="1 2">
    <name type="scientific">Clostridium beijerinckii</name>
    <name type="common">Clostridium MP</name>
    <dbReference type="NCBI Taxonomy" id="1520"/>
    <lineage>
        <taxon>Bacteria</taxon>
        <taxon>Bacillati</taxon>
        <taxon>Bacillota</taxon>
        <taxon>Clostridia</taxon>
        <taxon>Eubacteriales</taxon>
        <taxon>Clostridiaceae</taxon>
        <taxon>Clostridium</taxon>
    </lineage>
</organism>
<reference evidence="1" key="1">
    <citation type="submission" date="2020-06" db="EMBL/GenBank/DDBJ databases">
        <title>Genomic insights into acetone-butanol-ethanol (ABE) fermentation by sequencing solventogenic clostridia strains.</title>
        <authorList>
            <person name="Brown S."/>
        </authorList>
    </citation>
    <scope>NUCLEOTIDE SEQUENCE</scope>
    <source>
        <strain evidence="1">DJ123</strain>
    </source>
</reference>
<dbReference type="Gene3D" id="3.40.50.300">
    <property type="entry name" value="P-loop containing nucleotide triphosphate hydrolases"/>
    <property type="match status" value="1"/>
</dbReference>
<dbReference type="RefSeq" id="WP_143755289.1">
    <property type="nucleotide sequence ID" value="NZ_JABTDW010000001.1"/>
</dbReference>
<protein>
    <recommendedName>
        <fullName evidence="3">Terminase</fullName>
    </recommendedName>
</protein>